<dbReference type="SMART" id="SM00363">
    <property type="entry name" value="S4"/>
    <property type="match status" value="1"/>
</dbReference>
<dbReference type="InterPro" id="IPR002942">
    <property type="entry name" value="S4_RNA-bd"/>
</dbReference>
<evidence type="ECO:0000259" key="7">
    <source>
        <dbReference type="SMART" id="SM00363"/>
    </source>
</evidence>
<evidence type="ECO:0000256" key="5">
    <source>
        <dbReference type="PROSITE-ProRule" id="PRU00182"/>
    </source>
</evidence>
<evidence type="ECO:0000313" key="8">
    <source>
        <dbReference type="EMBL" id="GEM02075.1"/>
    </source>
</evidence>
<comment type="function">
    <text evidence="6">Responsible for synthesis of pseudouridine from uracil.</text>
</comment>
<dbReference type="EMBL" id="BJWI01000023">
    <property type="protein sequence ID" value="GEM02075.1"/>
    <property type="molecule type" value="Genomic_DNA"/>
</dbReference>
<dbReference type="GO" id="GO:0000455">
    <property type="term" value="P:enzyme-directed rRNA pseudouridine synthesis"/>
    <property type="evidence" value="ECO:0007669"/>
    <property type="project" value="TreeGrafter"/>
</dbReference>
<sequence>MKKIEHTVKANTILMDFLLEAFDYSRSKIKGLLKRGQVYVDGQSISQFNHPLTAGQVVAISKEQIKLAKLKGLTILYEDDDCLVVNKASGLLTIQTNKQLKELTAHRQLSEYLQQKDPRARIFIVHRLDRDTSGVLVFAKHERAKKILQSNWKERVSERRYVALVEGVVKQDEARLENYLGESKTHRMFTTKNKAEGIYATLHYQVKQRGKNMSILHVQLETGRKNQIRVQLSAAGHPIVGDKKYGAKTNPIKRLGLHAETITFLHPTTEKVLSFQAPVPKSFMVM</sequence>
<keyword evidence="3 6" id="KW-0413">Isomerase</keyword>
<feature type="active site" evidence="4">
    <location>
        <position position="129"/>
    </location>
</feature>
<evidence type="ECO:0000256" key="2">
    <source>
        <dbReference type="ARBA" id="ARBA00010876"/>
    </source>
</evidence>
<reference evidence="8 11" key="2">
    <citation type="submission" date="2019-07" db="EMBL/GenBank/DDBJ databases">
        <title>Whole genome shotgun sequence of Halolactibacillus halophilus NBRC 100868.</title>
        <authorList>
            <person name="Hosoyama A."/>
            <person name="Uohara A."/>
            <person name="Ohji S."/>
            <person name="Ichikawa N."/>
        </authorList>
    </citation>
    <scope>NUCLEOTIDE SEQUENCE [LARGE SCALE GENOMIC DNA]</scope>
    <source>
        <strain evidence="8 11">NBRC 100868</strain>
    </source>
</reference>
<evidence type="ECO:0000256" key="3">
    <source>
        <dbReference type="ARBA" id="ARBA00023235"/>
    </source>
</evidence>
<evidence type="ECO:0000256" key="1">
    <source>
        <dbReference type="ARBA" id="ARBA00000073"/>
    </source>
</evidence>
<dbReference type="STRING" id="306540.SAMN05421839_10522"/>
<evidence type="ECO:0000256" key="4">
    <source>
        <dbReference type="PIRSR" id="PIRSR606225-1"/>
    </source>
</evidence>
<evidence type="ECO:0000313" key="10">
    <source>
        <dbReference type="Proteomes" id="UP000242243"/>
    </source>
</evidence>
<dbReference type="EMBL" id="FOXC01000005">
    <property type="protein sequence ID" value="SFP07180.1"/>
    <property type="molecule type" value="Genomic_DNA"/>
</dbReference>
<reference evidence="9 10" key="1">
    <citation type="submission" date="2016-10" db="EMBL/GenBank/DDBJ databases">
        <authorList>
            <person name="de Groot N.N."/>
        </authorList>
    </citation>
    <scope>NUCLEOTIDE SEQUENCE [LARGE SCALE GENOMIC DNA]</scope>
    <source>
        <strain evidence="9 10">DSM 17073</strain>
    </source>
</reference>
<dbReference type="SUPFAM" id="SSF55120">
    <property type="entry name" value="Pseudouridine synthase"/>
    <property type="match status" value="1"/>
</dbReference>
<dbReference type="RefSeq" id="WP_234987395.1">
    <property type="nucleotide sequence ID" value="NZ_BJWI01000023.1"/>
</dbReference>
<evidence type="ECO:0000313" key="11">
    <source>
        <dbReference type="Proteomes" id="UP000321547"/>
    </source>
</evidence>
<feature type="domain" description="RNA-binding S4" evidence="7">
    <location>
        <begin position="12"/>
        <end position="73"/>
    </location>
</feature>
<comment type="similarity">
    <text evidence="2 6">Belongs to the pseudouridine synthase RluA family.</text>
</comment>
<comment type="catalytic activity">
    <reaction evidence="1 6">
        <text>a uridine in RNA = a pseudouridine in RNA</text>
        <dbReference type="Rhea" id="RHEA:48348"/>
        <dbReference type="Rhea" id="RHEA-COMP:12068"/>
        <dbReference type="Rhea" id="RHEA-COMP:12069"/>
        <dbReference type="ChEBI" id="CHEBI:65314"/>
        <dbReference type="ChEBI" id="CHEBI:65315"/>
    </reaction>
</comment>
<dbReference type="Gene3D" id="3.10.290.10">
    <property type="entry name" value="RNA-binding S4 domain"/>
    <property type="match status" value="1"/>
</dbReference>
<organism evidence="9 10">
    <name type="scientific">Halolactibacillus halophilus</name>
    <dbReference type="NCBI Taxonomy" id="306540"/>
    <lineage>
        <taxon>Bacteria</taxon>
        <taxon>Bacillati</taxon>
        <taxon>Bacillota</taxon>
        <taxon>Bacilli</taxon>
        <taxon>Bacillales</taxon>
        <taxon>Bacillaceae</taxon>
        <taxon>Halolactibacillus</taxon>
    </lineage>
</organism>
<name>A0A1I5MCE0_9BACI</name>
<dbReference type="CDD" id="cd02869">
    <property type="entry name" value="PseudoU_synth_RluA_like"/>
    <property type="match status" value="1"/>
</dbReference>
<keyword evidence="11" id="KW-1185">Reference proteome</keyword>
<dbReference type="InterPro" id="IPR050188">
    <property type="entry name" value="RluA_PseudoU_synthase"/>
</dbReference>
<evidence type="ECO:0000256" key="6">
    <source>
        <dbReference type="RuleBase" id="RU362028"/>
    </source>
</evidence>
<dbReference type="Pfam" id="PF00849">
    <property type="entry name" value="PseudoU_synth_2"/>
    <property type="match status" value="1"/>
</dbReference>
<dbReference type="GO" id="GO:0120159">
    <property type="term" value="F:rRNA pseudouridine synthase activity"/>
    <property type="evidence" value="ECO:0007669"/>
    <property type="project" value="UniProtKB-ARBA"/>
</dbReference>
<proteinExistence type="inferred from homology"/>
<dbReference type="GO" id="GO:0003723">
    <property type="term" value="F:RNA binding"/>
    <property type="evidence" value="ECO:0007669"/>
    <property type="project" value="UniProtKB-KW"/>
</dbReference>
<dbReference type="InterPro" id="IPR006224">
    <property type="entry name" value="PsdUridine_synth_RluA-like_CS"/>
</dbReference>
<dbReference type="PANTHER" id="PTHR21600:SF44">
    <property type="entry name" value="RIBOSOMAL LARGE SUBUNIT PSEUDOURIDINE SYNTHASE D"/>
    <property type="match status" value="1"/>
</dbReference>
<protein>
    <recommendedName>
        <fullName evidence="6">Pseudouridine synthase</fullName>
        <ecNumber evidence="6">5.4.99.-</ecNumber>
    </recommendedName>
</protein>
<dbReference type="Gene3D" id="3.30.2350.10">
    <property type="entry name" value="Pseudouridine synthase"/>
    <property type="match status" value="1"/>
</dbReference>
<dbReference type="SUPFAM" id="SSF55174">
    <property type="entry name" value="Alpha-L RNA-binding motif"/>
    <property type="match status" value="1"/>
</dbReference>
<evidence type="ECO:0000313" key="9">
    <source>
        <dbReference type="EMBL" id="SFP07180.1"/>
    </source>
</evidence>
<accession>A0A1I5MCE0</accession>
<dbReference type="InterPro" id="IPR020103">
    <property type="entry name" value="PsdUridine_synth_cat_dom_sf"/>
</dbReference>
<dbReference type="Proteomes" id="UP000321547">
    <property type="component" value="Unassembled WGS sequence"/>
</dbReference>
<dbReference type="EC" id="5.4.99.-" evidence="6"/>
<dbReference type="CDD" id="cd00165">
    <property type="entry name" value="S4"/>
    <property type="match status" value="1"/>
</dbReference>
<gene>
    <name evidence="8" type="ORF">HHA03_16070</name>
    <name evidence="9" type="ORF">SAMN05421839_10522</name>
</gene>
<dbReference type="InterPro" id="IPR006145">
    <property type="entry name" value="PsdUridine_synth_RsuA/RluA"/>
</dbReference>
<dbReference type="InterPro" id="IPR006225">
    <property type="entry name" value="PsdUridine_synth_RluC/D"/>
</dbReference>
<keyword evidence="5" id="KW-0694">RNA-binding</keyword>
<dbReference type="PANTHER" id="PTHR21600">
    <property type="entry name" value="MITOCHONDRIAL RNA PSEUDOURIDINE SYNTHASE"/>
    <property type="match status" value="1"/>
</dbReference>
<dbReference type="NCBIfam" id="TIGR00005">
    <property type="entry name" value="rluA_subfam"/>
    <property type="match status" value="1"/>
</dbReference>
<dbReference type="Proteomes" id="UP000242243">
    <property type="component" value="Unassembled WGS sequence"/>
</dbReference>
<dbReference type="AlphaFoldDB" id="A0A1I5MCE0"/>
<dbReference type="PROSITE" id="PS01129">
    <property type="entry name" value="PSI_RLU"/>
    <property type="match status" value="1"/>
</dbReference>
<dbReference type="PROSITE" id="PS50889">
    <property type="entry name" value="S4"/>
    <property type="match status" value="1"/>
</dbReference>
<dbReference type="InterPro" id="IPR036986">
    <property type="entry name" value="S4_RNA-bd_sf"/>
</dbReference>